<dbReference type="EMBL" id="ML121530">
    <property type="protein sequence ID" value="RPB28127.1"/>
    <property type="molecule type" value="Genomic_DNA"/>
</dbReference>
<dbReference type="InParanoid" id="A0A3N4LZ64"/>
<sequence length="127" mass="15360">MTTIRAPDEVFEARPDLYYRHQATVARLIQLRTDCVAWQSKIRSCERSLGTEVNGLPITADGKEAIIARYRGELERVKLRRLAFEEKQKEILKEWEEWLIFEERRRSRKSEERHLHRRRQPQIYGCY</sequence>
<name>A0A3N4LZ64_9PEZI</name>
<organism evidence="1 2">
    <name type="scientific">Terfezia boudieri ATCC MYA-4762</name>
    <dbReference type="NCBI Taxonomy" id="1051890"/>
    <lineage>
        <taxon>Eukaryota</taxon>
        <taxon>Fungi</taxon>
        <taxon>Dikarya</taxon>
        <taxon>Ascomycota</taxon>
        <taxon>Pezizomycotina</taxon>
        <taxon>Pezizomycetes</taxon>
        <taxon>Pezizales</taxon>
        <taxon>Pezizaceae</taxon>
        <taxon>Terfezia</taxon>
    </lineage>
</organism>
<accession>A0A3N4LZ64</accession>
<dbReference type="Proteomes" id="UP000267821">
    <property type="component" value="Unassembled WGS sequence"/>
</dbReference>
<reference evidence="1 2" key="1">
    <citation type="journal article" date="2018" name="Nat. Ecol. Evol.">
        <title>Pezizomycetes genomes reveal the molecular basis of ectomycorrhizal truffle lifestyle.</title>
        <authorList>
            <person name="Murat C."/>
            <person name="Payen T."/>
            <person name="Noel B."/>
            <person name="Kuo A."/>
            <person name="Morin E."/>
            <person name="Chen J."/>
            <person name="Kohler A."/>
            <person name="Krizsan K."/>
            <person name="Balestrini R."/>
            <person name="Da Silva C."/>
            <person name="Montanini B."/>
            <person name="Hainaut M."/>
            <person name="Levati E."/>
            <person name="Barry K.W."/>
            <person name="Belfiori B."/>
            <person name="Cichocki N."/>
            <person name="Clum A."/>
            <person name="Dockter R.B."/>
            <person name="Fauchery L."/>
            <person name="Guy J."/>
            <person name="Iotti M."/>
            <person name="Le Tacon F."/>
            <person name="Lindquist E.A."/>
            <person name="Lipzen A."/>
            <person name="Malagnac F."/>
            <person name="Mello A."/>
            <person name="Molinier V."/>
            <person name="Miyauchi S."/>
            <person name="Poulain J."/>
            <person name="Riccioni C."/>
            <person name="Rubini A."/>
            <person name="Sitrit Y."/>
            <person name="Splivallo R."/>
            <person name="Traeger S."/>
            <person name="Wang M."/>
            <person name="Zifcakova L."/>
            <person name="Wipf D."/>
            <person name="Zambonelli A."/>
            <person name="Paolocci F."/>
            <person name="Nowrousian M."/>
            <person name="Ottonello S."/>
            <person name="Baldrian P."/>
            <person name="Spatafora J.W."/>
            <person name="Henrissat B."/>
            <person name="Nagy L.G."/>
            <person name="Aury J.M."/>
            <person name="Wincker P."/>
            <person name="Grigoriev I.V."/>
            <person name="Bonfante P."/>
            <person name="Martin F.M."/>
        </authorList>
    </citation>
    <scope>NUCLEOTIDE SEQUENCE [LARGE SCALE GENOMIC DNA]</scope>
    <source>
        <strain evidence="1 2">ATCC MYA-4762</strain>
    </source>
</reference>
<gene>
    <name evidence="1" type="ORF">L211DRAFT_846088</name>
</gene>
<keyword evidence="2" id="KW-1185">Reference proteome</keyword>
<evidence type="ECO:0000313" key="1">
    <source>
        <dbReference type="EMBL" id="RPB28127.1"/>
    </source>
</evidence>
<proteinExistence type="predicted"/>
<evidence type="ECO:0000313" key="2">
    <source>
        <dbReference type="Proteomes" id="UP000267821"/>
    </source>
</evidence>
<protein>
    <submittedName>
        <fullName evidence="1">Uncharacterized protein</fullName>
    </submittedName>
</protein>
<dbReference type="AlphaFoldDB" id="A0A3N4LZ64"/>